<protein>
    <submittedName>
        <fullName evidence="1">Uncharacterized protein</fullName>
    </submittedName>
</protein>
<accession>X0Z4P8</accession>
<reference evidence="1" key="1">
    <citation type="journal article" date="2014" name="Front. Microbiol.">
        <title>High frequency of phylogenetically diverse reductive dehalogenase-homologous genes in deep subseafloor sedimentary metagenomes.</title>
        <authorList>
            <person name="Kawai M."/>
            <person name="Futagami T."/>
            <person name="Toyoda A."/>
            <person name="Takaki Y."/>
            <person name="Nishi S."/>
            <person name="Hori S."/>
            <person name="Arai W."/>
            <person name="Tsubouchi T."/>
            <person name="Morono Y."/>
            <person name="Uchiyama I."/>
            <person name="Ito T."/>
            <person name="Fujiyama A."/>
            <person name="Inagaki F."/>
            <person name="Takami H."/>
        </authorList>
    </citation>
    <scope>NUCLEOTIDE SEQUENCE</scope>
    <source>
        <strain evidence="1">Expedition CK06-06</strain>
    </source>
</reference>
<gene>
    <name evidence="1" type="ORF">S01H4_11487</name>
</gene>
<organism evidence="1">
    <name type="scientific">marine sediment metagenome</name>
    <dbReference type="NCBI Taxonomy" id="412755"/>
    <lineage>
        <taxon>unclassified sequences</taxon>
        <taxon>metagenomes</taxon>
        <taxon>ecological metagenomes</taxon>
    </lineage>
</organism>
<proteinExistence type="predicted"/>
<comment type="caution">
    <text evidence="1">The sequence shown here is derived from an EMBL/GenBank/DDBJ whole genome shotgun (WGS) entry which is preliminary data.</text>
</comment>
<evidence type="ECO:0000313" key="1">
    <source>
        <dbReference type="EMBL" id="GAG55408.1"/>
    </source>
</evidence>
<name>X0Z4P8_9ZZZZ</name>
<sequence length="45" mass="5554">MKSKEKTKEHPQNELMRLRTKITELEHVKRRNINSSSHTERYFNQ</sequence>
<dbReference type="EMBL" id="BART01004653">
    <property type="protein sequence ID" value="GAG55408.1"/>
    <property type="molecule type" value="Genomic_DNA"/>
</dbReference>
<dbReference type="AlphaFoldDB" id="X0Z4P8"/>